<dbReference type="OrthoDB" id="9793283at2"/>
<dbReference type="CDD" id="cd17329">
    <property type="entry name" value="MFS_MdtH_MDR_like"/>
    <property type="match status" value="1"/>
</dbReference>
<comment type="caution">
    <text evidence="9">The sequence shown here is derived from an EMBL/GenBank/DDBJ whole genome shotgun (WGS) entry which is preliminary data.</text>
</comment>
<feature type="transmembrane region" description="Helical" evidence="7">
    <location>
        <begin position="162"/>
        <end position="181"/>
    </location>
</feature>
<organism evidence="9 10">
    <name type="scientific">Paenibacillus pini JCM 16418</name>
    <dbReference type="NCBI Taxonomy" id="1236976"/>
    <lineage>
        <taxon>Bacteria</taxon>
        <taxon>Bacillati</taxon>
        <taxon>Bacillota</taxon>
        <taxon>Bacilli</taxon>
        <taxon>Bacillales</taxon>
        <taxon>Paenibacillaceae</taxon>
        <taxon>Paenibacillus</taxon>
    </lineage>
</organism>
<feature type="transmembrane region" description="Helical" evidence="7">
    <location>
        <begin position="12"/>
        <end position="36"/>
    </location>
</feature>
<feature type="transmembrane region" description="Helical" evidence="7">
    <location>
        <begin position="74"/>
        <end position="93"/>
    </location>
</feature>
<feature type="transmembrane region" description="Helical" evidence="7">
    <location>
        <begin position="132"/>
        <end position="156"/>
    </location>
</feature>
<dbReference type="STRING" id="1236976.JCM16418_375"/>
<dbReference type="GO" id="GO:0022857">
    <property type="term" value="F:transmembrane transporter activity"/>
    <property type="evidence" value="ECO:0007669"/>
    <property type="project" value="InterPro"/>
</dbReference>
<gene>
    <name evidence="9" type="ORF">JCM16418_375</name>
</gene>
<keyword evidence="4 7" id="KW-0812">Transmembrane</keyword>
<name>W7Y6B2_9BACL</name>
<evidence type="ECO:0000256" key="1">
    <source>
        <dbReference type="ARBA" id="ARBA00004651"/>
    </source>
</evidence>
<feature type="transmembrane region" description="Helical" evidence="7">
    <location>
        <begin position="217"/>
        <end position="235"/>
    </location>
</feature>
<feature type="transmembrane region" description="Helical" evidence="7">
    <location>
        <begin position="99"/>
        <end position="120"/>
    </location>
</feature>
<keyword evidence="6 7" id="KW-0472">Membrane</keyword>
<dbReference type="RefSeq" id="WP_036645472.1">
    <property type="nucleotide sequence ID" value="NZ_BAVZ01000001.1"/>
</dbReference>
<dbReference type="InterPro" id="IPR036259">
    <property type="entry name" value="MFS_trans_sf"/>
</dbReference>
<reference evidence="9 10" key="1">
    <citation type="journal article" date="2014" name="Genome Announc.">
        <title>Draft Genome Sequence of Paenibacillus pini JCM 16418T, Isolated from the Rhizosphere of Pine Tree.</title>
        <authorList>
            <person name="Yuki M."/>
            <person name="Oshima K."/>
            <person name="Suda W."/>
            <person name="Oshida Y."/>
            <person name="Kitamura K."/>
            <person name="Iida Y."/>
            <person name="Hattori M."/>
            <person name="Ohkuma M."/>
        </authorList>
    </citation>
    <scope>NUCLEOTIDE SEQUENCE [LARGE SCALE GENOMIC DNA]</scope>
    <source>
        <strain evidence="9 10">JCM 16418</strain>
    </source>
</reference>
<evidence type="ECO:0000313" key="10">
    <source>
        <dbReference type="Proteomes" id="UP000019364"/>
    </source>
</evidence>
<feature type="transmembrane region" description="Helical" evidence="7">
    <location>
        <begin position="42"/>
        <end position="62"/>
    </location>
</feature>
<dbReference type="PANTHER" id="PTHR43414">
    <property type="entry name" value="MULTIDRUG RESISTANCE PROTEIN MDTG"/>
    <property type="match status" value="1"/>
</dbReference>
<evidence type="ECO:0000256" key="6">
    <source>
        <dbReference type="ARBA" id="ARBA00023136"/>
    </source>
</evidence>
<evidence type="ECO:0000256" key="3">
    <source>
        <dbReference type="ARBA" id="ARBA00022475"/>
    </source>
</evidence>
<dbReference type="SUPFAM" id="SSF103473">
    <property type="entry name" value="MFS general substrate transporter"/>
    <property type="match status" value="1"/>
</dbReference>
<evidence type="ECO:0000313" key="9">
    <source>
        <dbReference type="EMBL" id="GAF06420.1"/>
    </source>
</evidence>
<dbReference type="Pfam" id="PF07690">
    <property type="entry name" value="MFS_1"/>
    <property type="match status" value="2"/>
</dbReference>
<dbReference type="PROSITE" id="PS50850">
    <property type="entry name" value="MFS"/>
    <property type="match status" value="1"/>
</dbReference>
<dbReference type="Proteomes" id="UP000019364">
    <property type="component" value="Unassembled WGS sequence"/>
</dbReference>
<proteinExistence type="predicted"/>
<feature type="transmembrane region" description="Helical" evidence="7">
    <location>
        <begin position="386"/>
        <end position="405"/>
    </location>
</feature>
<keyword evidence="5 7" id="KW-1133">Transmembrane helix</keyword>
<evidence type="ECO:0000256" key="5">
    <source>
        <dbReference type="ARBA" id="ARBA00022989"/>
    </source>
</evidence>
<dbReference type="Gene3D" id="1.20.1250.20">
    <property type="entry name" value="MFS general substrate transporter like domains"/>
    <property type="match status" value="2"/>
</dbReference>
<sequence>MRWFAWDRNLKIRLIGDTLFNMLYWMYFPFITLFFSDAFGKPIASMLMAVPPLVGIVGSLFGGYLSDRIGRRPAMLLGAFMQATMFAIFALSSSHWLDYIAYIGLGLGGSLYSPASSAMVADVTSEKDRRMVFATFVTGSNIGAVFGPALGSIFFYHYRSELLWTCTSVTLLYSMAILFMIRETLPATAKVAKINYNLAGLIKEQWNSYGVIFRDTIFALYIVAGILVSIAFMQLDMYLAMYVKEYVPGQTLIAFRNASFALTSPQIFGWMLGLNGLLFVVCVLPVTKCFEKWSERNILITSSLLFGIGMFMIGLTTNIWLLFAFTIVFSIGELSRAPVTQSFVSNYAPSHARGQYMGASNLQFSIGRFFAPLTIFLSSWLSSLEVFGFILLVTLISSAIYIKLFRILPDSYNNKEKQINS</sequence>
<feature type="transmembrane region" description="Helical" evidence="7">
    <location>
        <begin position="267"/>
        <end position="286"/>
    </location>
</feature>
<dbReference type="GO" id="GO:0005886">
    <property type="term" value="C:plasma membrane"/>
    <property type="evidence" value="ECO:0007669"/>
    <property type="project" value="UniProtKB-SubCell"/>
</dbReference>
<evidence type="ECO:0000256" key="4">
    <source>
        <dbReference type="ARBA" id="ARBA00022692"/>
    </source>
</evidence>
<comment type="subcellular location">
    <subcellularLocation>
        <location evidence="1">Cell membrane</location>
        <topology evidence="1">Multi-pass membrane protein</topology>
    </subcellularLocation>
</comment>
<dbReference type="InterPro" id="IPR020846">
    <property type="entry name" value="MFS_dom"/>
</dbReference>
<feature type="transmembrane region" description="Helical" evidence="7">
    <location>
        <begin position="298"/>
        <end position="331"/>
    </location>
</feature>
<dbReference type="eggNOG" id="COG2814">
    <property type="taxonomic scope" value="Bacteria"/>
</dbReference>
<dbReference type="EMBL" id="BAVZ01000001">
    <property type="protein sequence ID" value="GAF06420.1"/>
    <property type="molecule type" value="Genomic_DNA"/>
</dbReference>
<dbReference type="AlphaFoldDB" id="W7Y6B2"/>
<keyword evidence="3" id="KW-1003">Cell membrane</keyword>
<feature type="domain" description="Major facilitator superfamily (MFS) profile" evidence="8">
    <location>
        <begin position="1"/>
        <end position="406"/>
    </location>
</feature>
<dbReference type="InterPro" id="IPR011701">
    <property type="entry name" value="MFS"/>
</dbReference>
<keyword evidence="10" id="KW-1185">Reference proteome</keyword>
<keyword evidence="2" id="KW-0813">Transport</keyword>
<dbReference type="PANTHER" id="PTHR43414:SF1">
    <property type="entry name" value="PEPTIDE PERMEASE"/>
    <property type="match status" value="1"/>
</dbReference>
<evidence type="ECO:0000259" key="8">
    <source>
        <dbReference type="PROSITE" id="PS50850"/>
    </source>
</evidence>
<accession>W7Y6B2</accession>
<evidence type="ECO:0000256" key="7">
    <source>
        <dbReference type="SAM" id="Phobius"/>
    </source>
</evidence>
<evidence type="ECO:0000256" key="2">
    <source>
        <dbReference type="ARBA" id="ARBA00022448"/>
    </source>
</evidence>
<dbReference type="InterPro" id="IPR005829">
    <property type="entry name" value="Sugar_transporter_CS"/>
</dbReference>
<dbReference type="PROSITE" id="PS00216">
    <property type="entry name" value="SUGAR_TRANSPORT_1"/>
    <property type="match status" value="1"/>
</dbReference>
<protein>
    <submittedName>
        <fullName evidence="9">Lin1824 protein</fullName>
    </submittedName>
</protein>